<feature type="signal peptide" evidence="2">
    <location>
        <begin position="1"/>
        <end position="25"/>
    </location>
</feature>
<dbReference type="AlphaFoldDB" id="A0A0F7FVT3"/>
<sequence>MHPTATPRGALRALAWAAVPALLIAGCSSTPSGDDAKDDSAAGEEQSAPEPEPVRFTDLPNPCATISEDTAGDLVPKADPAGGSALTSNDTSLSGTCLWSGLKEYQYRSLTVSLRRFESDLSLGSGDDRAQGFIAQQIEEITGDGANSDVDQEELAGTGDSAVTLAYNAEKDIDDDKQDFRQQRVVVRTGNVVITVDYAGTGLEGDDLPGAKGIKERAETAAAEAVERLGATAADEGQDADGAEDGADTDKKDDE</sequence>
<dbReference type="KEGG" id="sxi:SXIM_30010"/>
<dbReference type="EMBL" id="CP009922">
    <property type="protein sequence ID" value="AKG44385.1"/>
    <property type="molecule type" value="Genomic_DNA"/>
</dbReference>
<feature type="chain" id="PRO_5039142184" evidence="2">
    <location>
        <begin position="26"/>
        <end position="255"/>
    </location>
</feature>
<keyword evidence="4" id="KW-1185">Reference proteome</keyword>
<dbReference type="Proteomes" id="UP000034034">
    <property type="component" value="Chromosome"/>
</dbReference>
<gene>
    <name evidence="3" type="ORF">SXIM_30010</name>
</gene>
<feature type="region of interest" description="Disordered" evidence="1">
    <location>
        <begin position="28"/>
        <end position="91"/>
    </location>
</feature>
<dbReference type="PATRIC" id="fig|408015.6.peg.3036"/>
<evidence type="ECO:0000313" key="3">
    <source>
        <dbReference type="EMBL" id="AKG44385.1"/>
    </source>
</evidence>
<proteinExistence type="predicted"/>
<accession>A0A0F7FVT3</accession>
<protein>
    <submittedName>
        <fullName evidence="3">Secreted protein</fullName>
    </submittedName>
</protein>
<dbReference type="RefSeq" id="WP_030729973.1">
    <property type="nucleotide sequence ID" value="NZ_CP009922.3"/>
</dbReference>
<keyword evidence="2" id="KW-0732">Signal</keyword>
<evidence type="ECO:0000313" key="4">
    <source>
        <dbReference type="Proteomes" id="UP000034034"/>
    </source>
</evidence>
<evidence type="ECO:0000256" key="1">
    <source>
        <dbReference type="SAM" id="MobiDB-lite"/>
    </source>
</evidence>
<organism evidence="3 4">
    <name type="scientific">Streptomyces xiamenensis</name>
    <dbReference type="NCBI Taxonomy" id="408015"/>
    <lineage>
        <taxon>Bacteria</taxon>
        <taxon>Bacillati</taxon>
        <taxon>Actinomycetota</taxon>
        <taxon>Actinomycetes</taxon>
        <taxon>Kitasatosporales</taxon>
        <taxon>Streptomycetaceae</taxon>
        <taxon>Streptomyces</taxon>
    </lineage>
</organism>
<dbReference type="HOGENOM" id="CLU_070814_0_0_11"/>
<dbReference type="STRING" id="408015.SXIM_30010"/>
<feature type="region of interest" description="Disordered" evidence="1">
    <location>
        <begin position="227"/>
        <end position="255"/>
    </location>
</feature>
<feature type="compositionally biased region" description="Acidic residues" evidence="1">
    <location>
        <begin position="236"/>
        <end position="247"/>
    </location>
</feature>
<evidence type="ECO:0000256" key="2">
    <source>
        <dbReference type="SAM" id="SignalP"/>
    </source>
</evidence>
<reference evidence="3" key="1">
    <citation type="submission" date="2019-08" db="EMBL/GenBank/DDBJ databases">
        <title>Complete genome sequence of a mangrove-derived Streptomyces xiamenensis.</title>
        <authorList>
            <person name="Xu J."/>
        </authorList>
    </citation>
    <scope>NUCLEOTIDE SEQUENCE</scope>
    <source>
        <strain evidence="3">318</strain>
    </source>
</reference>
<name>A0A0F7FVT3_9ACTN</name>